<sequence>MARMSKQHRPETTDCPCGSARPLAACCGRYLSGRAHAATAAALMRSRYTAFVLGAEDYLRATWHPAHCPADLAPGDPPPRWLGLRILATTAGGPDDDQGMVEFVARYKVGGRAHRLHERSRFARLEGRWVYVDGTFPEAGGTN</sequence>
<dbReference type="Pfam" id="PF17775">
    <property type="entry name" value="YchJ_M-like"/>
    <property type="match status" value="1"/>
</dbReference>
<gene>
    <name evidence="4" type="ORF">HF203_08465</name>
</gene>
<evidence type="ECO:0000259" key="3">
    <source>
        <dbReference type="Pfam" id="PF17775"/>
    </source>
</evidence>
<comment type="similarity">
    <text evidence="1 2">Belongs to the UPF0225 family.</text>
</comment>
<reference evidence="4 5" key="1">
    <citation type="submission" date="2020-04" db="EMBL/GenBank/DDBJ databases">
        <title>Draft Whole-Genome sequence of Marichromatium bheemlicum DSM 18632, type strain.</title>
        <authorList>
            <person name="Kyndt J.A."/>
            <person name="Meyer T.E."/>
        </authorList>
    </citation>
    <scope>NUCLEOTIDE SEQUENCE [LARGE SCALE GENOMIC DNA]</scope>
    <source>
        <strain evidence="4 5">DSM 18632</strain>
    </source>
</reference>
<evidence type="ECO:0000313" key="4">
    <source>
        <dbReference type="EMBL" id="NKN33255.1"/>
    </source>
</evidence>
<evidence type="ECO:0000256" key="2">
    <source>
        <dbReference type="HAMAP-Rule" id="MF_00612"/>
    </source>
</evidence>
<evidence type="ECO:0000256" key="1">
    <source>
        <dbReference type="ARBA" id="ARBA00010839"/>
    </source>
</evidence>
<dbReference type="HAMAP" id="MF_00612">
    <property type="entry name" value="UPF0225"/>
    <property type="match status" value="1"/>
</dbReference>
<dbReference type="Proteomes" id="UP000740754">
    <property type="component" value="Unassembled WGS sequence"/>
</dbReference>
<organism evidence="4 5">
    <name type="scientific">Marichromatium bheemlicum</name>
    <dbReference type="NCBI Taxonomy" id="365339"/>
    <lineage>
        <taxon>Bacteria</taxon>
        <taxon>Pseudomonadati</taxon>
        <taxon>Pseudomonadota</taxon>
        <taxon>Gammaproteobacteria</taxon>
        <taxon>Chromatiales</taxon>
        <taxon>Chromatiaceae</taxon>
        <taxon>Marichromatium</taxon>
    </lineage>
</organism>
<dbReference type="Pfam" id="PF02810">
    <property type="entry name" value="SEC-C"/>
    <property type="match status" value="1"/>
</dbReference>
<protein>
    <recommendedName>
        <fullName evidence="2">UPF0225 protein HF203_08465</fullName>
    </recommendedName>
</protein>
<dbReference type="InterPro" id="IPR004027">
    <property type="entry name" value="SEC_C_motif"/>
</dbReference>
<dbReference type="EMBL" id="JAAXKX010000009">
    <property type="protein sequence ID" value="NKN33255.1"/>
    <property type="molecule type" value="Genomic_DNA"/>
</dbReference>
<feature type="domain" description="YchJ-like middle NTF2-like" evidence="3">
    <location>
        <begin position="39"/>
        <end position="134"/>
    </location>
</feature>
<dbReference type="InterPro" id="IPR048469">
    <property type="entry name" value="YchJ-like_M"/>
</dbReference>
<dbReference type="InterPro" id="IPR032710">
    <property type="entry name" value="NTF2-like_dom_sf"/>
</dbReference>
<dbReference type="Gene3D" id="3.10.450.50">
    <property type="match status" value="1"/>
</dbReference>
<keyword evidence="5" id="KW-1185">Reference proteome</keyword>
<accession>A0ABX1IAP2</accession>
<proteinExistence type="inferred from homology"/>
<dbReference type="SUPFAM" id="SSF54427">
    <property type="entry name" value="NTF2-like"/>
    <property type="match status" value="1"/>
</dbReference>
<dbReference type="InterPro" id="IPR023006">
    <property type="entry name" value="YchJ-like"/>
</dbReference>
<comment type="caution">
    <text evidence="4">The sequence shown here is derived from an EMBL/GenBank/DDBJ whole genome shotgun (WGS) entry which is preliminary data.</text>
</comment>
<name>A0ABX1IAP2_9GAMM</name>
<evidence type="ECO:0000313" key="5">
    <source>
        <dbReference type="Proteomes" id="UP000740754"/>
    </source>
</evidence>